<dbReference type="AlphaFoldDB" id="A0A504YM14"/>
<protein>
    <recommendedName>
        <fullName evidence="3">Peptidase aspartic putative domain-containing protein</fullName>
    </recommendedName>
</protein>
<reference evidence="1 2" key="1">
    <citation type="submission" date="2019-04" db="EMBL/GenBank/DDBJ databases">
        <title>Annotation for the trematode Fasciola gigantica.</title>
        <authorList>
            <person name="Choi Y.-J."/>
        </authorList>
    </citation>
    <scope>NUCLEOTIDE SEQUENCE [LARGE SCALE GENOMIC DNA]</scope>
    <source>
        <strain evidence="1">Uganda_cow_1</strain>
    </source>
</reference>
<name>A0A504YM14_FASGI</name>
<dbReference type="PANTHER" id="PTHR47331">
    <property type="entry name" value="PHD-TYPE DOMAIN-CONTAINING PROTEIN"/>
    <property type="match status" value="1"/>
</dbReference>
<organism evidence="1 2">
    <name type="scientific">Fasciola gigantica</name>
    <name type="common">Giant liver fluke</name>
    <dbReference type="NCBI Taxonomy" id="46835"/>
    <lineage>
        <taxon>Eukaryota</taxon>
        <taxon>Metazoa</taxon>
        <taxon>Spiralia</taxon>
        <taxon>Lophotrochozoa</taxon>
        <taxon>Platyhelminthes</taxon>
        <taxon>Trematoda</taxon>
        <taxon>Digenea</taxon>
        <taxon>Plagiorchiida</taxon>
        <taxon>Echinostomata</taxon>
        <taxon>Echinostomatoidea</taxon>
        <taxon>Fasciolidae</taxon>
        <taxon>Fasciola</taxon>
    </lineage>
</organism>
<dbReference type="Proteomes" id="UP000316759">
    <property type="component" value="Unassembled WGS sequence"/>
</dbReference>
<accession>A0A504YM14</accession>
<evidence type="ECO:0008006" key="3">
    <source>
        <dbReference type="Google" id="ProtNLM"/>
    </source>
</evidence>
<comment type="caution">
    <text evidence="1">The sequence shown here is derived from an EMBL/GenBank/DDBJ whole genome shotgun (WGS) entry which is preliminary data.</text>
</comment>
<evidence type="ECO:0000313" key="2">
    <source>
        <dbReference type="Proteomes" id="UP000316759"/>
    </source>
</evidence>
<keyword evidence="2" id="KW-1185">Reference proteome</keyword>
<dbReference type="PANTHER" id="PTHR47331:SF1">
    <property type="entry name" value="GAG-LIKE PROTEIN"/>
    <property type="match status" value="1"/>
</dbReference>
<sequence length="118" mass="13202">MQTAYIPSGLDSWSHLKDVHSEETKDRTVDLLIGTNTPEAHWSRIQRIGTSRQPYAVKTVLGWVLLGPTGRSTTQRKYVNCLASEVTMKSEILKLYETEFGGATHNESVSHSLEDKSP</sequence>
<dbReference type="EMBL" id="SUNJ01011140">
    <property type="protein sequence ID" value="TPP59128.1"/>
    <property type="molecule type" value="Genomic_DNA"/>
</dbReference>
<proteinExistence type="predicted"/>
<gene>
    <name evidence="1" type="ORF">FGIG_06173</name>
</gene>
<dbReference type="OrthoDB" id="6283332at2759"/>
<evidence type="ECO:0000313" key="1">
    <source>
        <dbReference type="EMBL" id="TPP59128.1"/>
    </source>
</evidence>